<organism evidence="1">
    <name type="scientific">marine sediment metagenome</name>
    <dbReference type="NCBI Taxonomy" id="412755"/>
    <lineage>
        <taxon>unclassified sequences</taxon>
        <taxon>metagenomes</taxon>
        <taxon>ecological metagenomes</taxon>
    </lineage>
</organism>
<evidence type="ECO:0000313" key="1">
    <source>
        <dbReference type="EMBL" id="KKN73595.1"/>
    </source>
</evidence>
<proteinExistence type="predicted"/>
<dbReference type="EMBL" id="LAZR01000341">
    <property type="protein sequence ID" value="KKN73595.1"/>
    <property type="molecule type" value="Genomic_DNA"/>
</dbReference>
<reference evidence="1" key="1">
    <citation type="journal article" date="2015" name="Nature">
        <title>Complex archaea that bridge the gap between prokaryotes and eukaryotes.</title>
        <authorList>
            <person name="Spang A."/>
            <person name="Saw J.H."/>
            <person name="Jorgensen S.L."/>
            <person name="Zaremba-Niedzwiedzka K."/>
            <person name="Martijn J."/>
            <person name="Lind A.E."/>
            <person name="van Eijk R."/>
            <person name="Schleper C."/>
            <person name="Guy L."/>
            <person name="Ettema T.J."/>
        </authorList>
    </citation>
    <scope>NUCLEOTIDE SEQUENCE</scope>
</reference>
<sequence length="74" mass="8610">MRDRQTILRHRSLHYENPQVSLLNICVEVLLDIRDLLIMNQVVFTIPSNPKRDEEIAKILSTIASNTPKKRKEG</sequence>
<dbReference type="AlphaFoldDB" id="A0A0F9SXE0"/>
<comment type="caution">
    <text evidence="1">The sequence shown here is derived from an EMBL/GenBank/DDBJ whole genome shotgun (WGS) entry which is preliminary data.</text>
</comment>
<accession>A0A0F9SXE0</accession>
<gene>
    <name evidence="1" type="ORF">LCGC14_0399110</name>
</gene>
<protein>
    <submittedName>
        <fullName evidence="1">Uncharacterized protein</fullName>
    </submittedName>
</protein>
<name>A0A0F9SXE0_9ZZZZ</name>